<dbReference type="InterPro" id="IPR012967">
    <property type="entry name" value="COMT_dimerisation"/>
</dbReference>
<dbReference type="PIRSF" id="PIRSF005739">
    <property type="entry name" value="O-mtase"/>
    <property type="match status" value="1"/>
</dbReference>
<evidence type="ECO:0000256" key="1">
    <source>
        <dbReference type="ARBA" id="ARBA00022603"/>
    </source>
</evidence>
<keyword evidence="3" id="KW-0949">S-adenosyl-L-methionine</keyword>
<evidence type="ECO:0000259" key="6">
    <source>
        <dbReference type="Pfam" id="PF08100"/>
    </source>
</evidence>
<dbReference type="Gene3D" id="1.10.10.10">
    <property type="entry name" value="Winged helix-like DNA-binding domain superfamily/Winged helix DNA-binding domain"/>
    <property type="match status" value="1"/>
</dbReference>
<accession>A0A9W6FTC6</accession>
<dbReference type="PANTHER" id="PTHR43712">
    <property type="entry name" value="PUTATIVE (AFU_ORTHOLOGUE AFUA_4G14580)-RELATED"/>
    <property type="match status" value="1"/>
</dbReference>
<comment type="caution">
    <text evidence="7">The sequence shown here is derived from an EMBL/GenBank/DDBJ whole genome shotgun (WGS) entry which is preliminary data.</text>
</comment>
<dbReference type="PANTHER" id="PTHR43712:SF2">
    <property type="entry name" value="O-METHYLTRANSFERASE CICE"/>
    <property type="match status" value="1"/>
</dbReference>
<dbReference type="Pfam" id="PF00891">
    <property type="entry name" value="Methyltransf_2"/>
    <property type="match status" value="1"/>
</dbReference>
<dbReference type="RefSeq" id="WP_281791936.1">
    <property type="nucleotide sequence ID" value="NZ_BSDR01000001.1"/>
</dbReference>
<proteinExistence type="predicted"/>
<dbReference type="GO" id="GO:0032259">
    <property type="term" value="P:methylation"/>
    <property type="evidence" value="ECO:0007669"/>
    <property type="project" value="UniProtKB-KW"/>
</dbReference>
<sequence>MNEKEWNPGELLELSGYYWKTCALHAGVKLGIFTAIGEETLTAGEIAQKTQTDERAVTMLLNALASMQLLAKKGDRYANTSTGKSFLSRNSPRYIGHIIMHHHHLMESWSKLNQAVQTGRPVRTRSAFSDDERRESFLMGMFNMAMNLAPQLVPQIDLSGRKHLLDLGGGPGTYAIHFCKHNPQLRATVYDLPTTRPFAQKTIAAFGLSDRIDFMEGNFLEKNIEGTYDVAWLSQILHAEGPEDCRTIVKKAASVLQPGGMILIHEFILNDTMDGPVFPALFSLNMLLGTTNGQSYSEREIMDMLAQAGIREIHRLPFQGSSDSGIICGLK</sequence>
<keyword evidence="8" id="KW-1185">Reference proteome</keyword>
<evidence type="ECO:0000313" key="7">
    <source>
        <dbReference type="EMBL" id="GLI32916.1"/>
    </source>
</evidence>
<dbReference type="InterPro" id="IPR001077">
    <property type="entry name" value="COMT_C"/>
</dbReference>
<protein>
    <submittedName>
        <fullName evidence="7">SAM-dependent methyltransferase</fullName>
    </submittedName>
</protein>
<keyword evidence="1 7" id="KW-0489">Methyltransferase</keyword>
<reference evidence="7" key="1">
    <citation type="submission" date="2022-12" db="EMBL/GenBank/DDBJ databases">
        <title>Reference genome sequencing for broad-spectrum identification of bacterial and archaeal isolates by mass spectrometry.</title>
        <authorList>
            <person name="Sekiguchi Y."/>
            <person name="Tourlousse D.M."/>
        </authorList>
    </citation>
    <scope>NUCLEOTIDE SEQUENCE</scope>
    <source>
        <strain evidence="7">ASRB1</strain>
    </source>
</reference>
<gene>
    <name evidence="7" type="ORF">DAMNIGENAA_03490</name>
</gene>
<dbReference type="Gene3D" id="3.40.50.150">
    <property type="entry name" value="Vaccinia Virus protein VP39"/>
    <property type="match status" value="1"/>
</dbReference>
<evidence type="ECO:0000256" key="2">
    <source>
        <dbReference type="ARBA" id="ARBA00022679"/>
    </source>
</evidence>
<keyword evidence="2" id="KW-0808">Transferase</keyword>
<dbReference type="Pfam" id="PF08100">
    <property type="entry name" value="Dimerisation"/>
    <property type="match status" value="1"/>
</dbReference>
<dbReference type="AlphaFoldDB" id="A0A9W6FTC6"/>
<dbReference type="SUPFAM" id="SSF53335">
    <property type="entry name" value="S-adenosyl-L-methionine-dependent methyltransferases"/>
    <property type="match status" value="1"/>
</dbReference>
<feature type="active site" description="Proton acceptor" evidence="4">
    <location>
        <position position="238"/>
    </location>
</feature>
<dbReference type="EMBL" id="BSDR01000001">
    <property type="protein sequence ID" value="GLI32916.1"/>
    <property type="molecule type" value="Genomic_DNA"/>
</dbReference>
<dbReference type="InterPro" id="IPR036390">
    <property type="entry name" value="WH_DNA-bd_sf"/>
</dbReference>
<organism evidence="7 8">
    <name type="scientific">Desulforhabdus amnigena</name>
    <dbReference type="NCBI Taxonomy" id="40218"/>
    <lineage>
        <taxon>Bacteria</taxon>
        <taxon>Pseudomonadati</taxon>
        <taxon>Thermodesulfobacteriota</taxon>
        <taxon>Syntrophobacteria</taxon>
        <taxon>Syntrophobacterales</taxon>
        <taxon>Syntrophobacteraceae</taxon>
        <taxon>Desulforhabdus</taxon>
    </lineage>
</organism>
<dbReference type="InterPro" id="IPR029063">
    <property type="entry name" value="SAM-dependent_MTases_sf"/>
</dbReference>
<evidence type="ECO:0000259" key="5">
    <source>
        <dbReference type="Pfam" id="PF00891"/>
    </source>
</evidence>
<dbReference type="SUPFAM" id="SSF46785">
    <property type="entry name" value="Winged helix' DNA-binding domain"/>
    <property type="match status" value="1"/>
</dbReference>
<dbReference type="GO" id="GO:0046983">
    <property type="term" value="F:protein dimerization activity"/>
    <property type="evidence" value="ECO:0007669"/>
    <property type="project" value="InterPro"/>
</dbReference>
<dbReference type="GO" id="GO:0008171">
    <property type="term" value="F:O-methyltransferase activity"/>
    <property type="evidence" value="ECO:0007669"/>
    <property type="project" value="InterPro"/>
</dbReference>
<feature type="domain" description="O-methyltransferase dimerisation" evidence="6">
    <location>
        <begin position="13"/>
        <end position="88"/>
    </location>
</feature>
<name>A0A9W6FTC6_9BACT</name>
<dbReference type="CDD" id="cd02440">
    <property type="entry name" value="AdoMet_MTases"/>
    <property type="match status" value="1"/>
</dbReference>
<dbReference type="Proteomes" id="UP001144372">
    <property type="component" value="Unassembled WGS sequence"/>
</dbReference>
<evidence type="ECO:0000256" key="4">
    <source>
        <dbReference type="PIRSR" id="PIRSR005739-1"/>
    </source>
</evidence>
<evidence type="ECO:0000256" key="3">
    <source>
        <dbReference type="ARBA" id="ARBA00022691"/>
    </source>
</evidence>
<evidence type="ECO:0000313" key="8">
    <source>
        <dbReference type="Proteomes" id="UP001144372"/>
    </source>
</evidence>
<dbReference type="InterPro" id="IPR016461">
    <property type="entry name" value="COMT-like"/>
</dbReference>
<feature type="domain" description="O-methyltransferase C-terminal" evidence="5">
    <location>
        <begin position="128"/>
        <end position="310"/>
    </location>
</feature>
<dbReference type="PROSITE" id="PS51683">
    <property type="entry name" value="SAM_OMT_II"/>
    <property type="match status" value="1"/>
</dbReference>
<dbReference type="InterPro" id="IPR036388">
    <property type="entry name" value="WH-like_DNA-bd_sf"/>
</dbReference>